<evidence type="ECO:0000256" key="1">
    <source>
        <dbReference type="SAM" id="MobiDB-lite"/>
    </source>
</evidence>
<gene>
    <name evidence="4" type="primary">8231646</name>
    <name evidence="3" type="ORF">Phum_PHUM087180</name>
</gene>
<dbReference type="RefSeq" id="XP_002423823.1">
    <property type="nucleotide sequence ID" value="XM_002423778.1"/>
</dbReference>
<name>E0VCH9_PEDHC</name>
<reference evidence="3" key="2">
    <citation type="submission" date="2007-04" db="EMBL/GenBank/DDBJ databases">
        <title>The genome of the human body louse.</title>
        <authorList>
            <consortium name="The Human Body Louse Genome Consortium"/>
            <person name="Kirkness E."/>
            <person name="Walenz B."/>
            <person name="Hass B."/>
            <person name="Bruggner R."/>
            <person name="Strausberg R."/>
        </authorList>
    </citation>
    <scope>NUCLEOTIDE SEQUENCE</scope>
    <source>
        <strain evidence="3">USDA</strain>
    </source>
</reference>
<dbReference type="KEGG" id="phu:Phum_PHUM087180"/>
<organism>
    <name type="scientific">Pediculus humanus subsp. corporis</name>
    <name type="common">Body louse</name>
    <dbReference type="NCBI Taxonomy" id="121224"/>
    <lineage>
        <taxon>Eukaryota</taxon>
        <taxon>Metazoa</taxon>
        <taxon>Ecdysozoa</taxon>
        <taxon>Arthropoda</taxon>
        <taxon>Hexapoda</taxon>
        <taxon>Insecta</taxon>
        <taxon>Pterygota</taxon>
        <taxon>Neoptera</taxon>
        <taxon>Paraneoptera</taxon>
        <taxon>Psocodea</taxon>
        <taxon>Troctomorpha</taxon>
        <taxon>Phthiraptera</taxon>
        <taxon>Anoplura</taxon>
        <taxon>Pediculidae</taxon>
        <taxon>Pediculus</taxon>
    </lineage>
</organism>
<dbReference type="HOGENOM" id="CLU_485124_0_0_1"/>
<dbReference type="VEuPathDB" id="VectorBase:PHUM087180"/>
<reference evidence="4" key="3">
    <citation type="submission" date="2021-02" db="UniProtKB">
        <authorList>
            <consortium name="EnsemblMetazoa"/>
        </authorList>
    </citation>
    <scope>IDENTIFICATION</scope>
    <source>
        <strain evidence="4">USDA</strain>
    </source>
</reference>
<dbReference type="CTD" id="8231646"/>
<keyword evidence="5" id="KW-1185">Reference proteome</keyword>
<protein>
    <submittedName>
        <fullName evidence="3 4">Uncharacterized protein</fullName>
    </submittedName>
</protein>
<dbReference type="EMBL" id="DS235053">
    <property type="protein sequence ID" value="EEB11085.1"/>
    <property type="molecule type" value="Genomic_DNA"/>
</dbReference>
<sequence>MTESSESEFSKHQYDNDTEDQSVKNGYNNDGNPERSKTSVFSSDEDTTSSTILPMPETLRQMRGDLKKKIKDGRESVEVESSVYSSRGPNEPFTCTFEEFRKKYLLKDESSVTMKMNSANLILDDILNTRDNVNVVCNEDYYRNQDFNINKIQETDLRSLDSPSTVIHCNHGAPTSVFTPYDLPFTYKAHCQTKMDKTSSYQQPVCDCYTIENTNENHEKQKKVSLLEKLQNFHRKYNIHSVYKIVQKNSPDKIQKEFFNSNFFSSFPIYLGEDKTIITKEYGKNKTDNALPESYNPYPKRMILDLVQSAESSQCGDKNCCDDNNKTTQVIRCTCSGETETVRYPQRNECNCDYCKKHNSNNSVVILKRYKMKIESHHSHIEEHKKDRIAQMVNNNNNNNNNNDIIIDNDKNYKKKLKEELLKELQVRYTECLVEKTDEVATKFWGEVFGAFEVGVAFFISFFLQLYRFLFTSIIRSLTVGLLQIFSDYFFKPFLTIIFNGIIQPFLILGYNIATSFRDLCLPISQTFGFFAKEIANLCRSCRLVDVNKYSTPPSCHCGSKV</sequence>
<dbReference type="InParanoid" id="E0VCH9"/>
<evidence type="ECO:0000256" key="2">
    <source>
        <dbReference type="SAM" id="Phobius"/>
    </source>
</evidence>
<dbReference type="OrthoDB" id="10045204at2759"/>
<evidence type="ECO:0000313" key="3">
    <source>
        <dbReference type="EMBL" id="EEB11085.1"/>
    </source>
</evidence>
<dbReference type="Proteomes" id="UP000009046">
    <property type="component" value="Unassembled WGS sequence"/>
</dbReference>
<feature type="transmembrane region" description="Helical" evidence="2">
    <location>
        <begin position="493"/>
        <end position="514"/>
    </location>
</feature>
<reference evidence="3" key="1">
    <citation type="submission" date="2007-04" db="EMBL/GenBank/DDBJ databases">
        <title>Annotation of Pediculus humanus corporis strain USDA.</title>
        <authorList>
            <person name="Kirkness E."/>
            <person name="Hannick L."/>
            <person name="Hass B."/>
            <person name="Bruggner R."/>
            <person name="Lawson D."/>
            <person name="Bidwell S."/>
            <person name="Joardar V."/>
            <person name="Caler E."/>
            <person name="Walenz B."/>
            <person name="Inman J."/>
            <person name="Schobel S."/>
            <person name="Galinsky K."/>
            <person name="Amedeo P."/>
            <person name="Strausberg R."/>
        </authorList>
    </citation>
    <scope>NUCLEOTIDE SEQUENCE</scope>
    <source>
        <strain evidence="3">USDA</strain>
    </source>
</reference>
<dbReference type="eggNOG" id="ENOG502SA0S">
    <property type="taxonomic scope" value="Eukaryota"/>
</dbReference>
<keyword evidence="2" id="KW-0812">Transmembrane</keyword>
<feature type="transmembrane region" description="Helical" evidence="2">
    <location>
        <begin position="444"/>
        <end position="464"/>
    </location>
</feature>
<evidence type="ECO:0000313" key="5">
    <source>
        <dbReference type="Proteomes" id="UP000009046"/>
    </source>
</evidence>
<keyword evidence="2" id="KW-1133">Transmembrane helix</keyword>
<dbReference type="GeneID" id="8231646"/>
<dbReference type="AlphaFoldDB" id="E0VCH9"/>
<keyword evidence="2" id="KW-0472">Membrane</keyword>
<evidence type="ECO:0000313" key="4">
    <source>
        <dbReference type="EnsemblMetazoa" id="PHUM087180-PA"/>
    </source>
</evidence>
<dbReference type="EnsemblMetazoa" id="PHUM087180-RA">
    <property type="protein sequence ID" value="PHUM087180-PA"/>
    <property type="gene ID" value="PHUM087180"/>
</dbReference>
<proteinExistence type="predicted"/>
<dbReference type="STRING" id="121224.E0VCH9"/>
<feature type="compositionally biased region" description="Polar residues" evidence="1">
    <location>
        <begin position="38"/>
        <end position="52"/>
    </location>
</feature>
<dbReference type="EMBL" id="AAZO01001042">
    <property type="status" value="NOT_ANNOTATED_CDS"/>
    <property type="molecule type" value="Genomic_DNA"/>
</dbReference>
<feature type="region of interest" description="Disordered" evidence="1">
    <location>
        <begin position="1"/>
        <end position="61"/>
    </location>
</feature>
<accession>E0VCH9</accession>